<evidence type="ECO:0000256" key="1">
    <source>
        <dbReference type="ARBA" id="ARBA00002492"/>
    </source>
</evidence>
<evidence type="ECO:0000256" key="7">
    <source>
        <dbReference type="ARBA" id="ARBA00013120"/>
    </source>
</evidence>
<protein>
    <recommendedName>
        <fullName evidence="7 16">Aspartate-semialdehyde dehydrogenase</fullName>
        <shortName evidence="16">ASA dehydrogenase</shortName>
        <shortName evidence="16">ASADH</shortName>
        <ecNumber evidence="7 16">1.2.1.11</ecNumber>
    </recommendedName>
    <alternativeName>
        <fullName evidence="16">Aspartate-beta-semialdehyde dehydrogenase</fullName>
    </alternativeName>
</protein>
<comment type="caution">
    <text evidence="16">Lacks conserved residue(s) required for the propagation of feature annotation.</text>
</comment>
<reference evidence="20" key="1">
    <citation type="submission" date="2016-03" db="EMBL/GenBank/DDBJ databases">
        <title>Complete genome sequence of Solimmundus cernigliae, representing a novel lineage of polycyclic aromatic hydrocarbon degraders within the Gammaproteobacteria.</title>
        <authorList>
            <person name="Singleton D.R."/>
            <person name="Dickey A.N."/>
            <person name="Scholl E.H."/>
            <person name="Wright F.A."/>
            <person name="Aitken M.D."/>
        </authorList>
    </citation>
    <scope>NUCLEOTIDE SEQUENCE [LARGE SCALE GENOMIC DNA]</scope>
    <source>
        <strain evidence="20">TR3.2</strain>
    </source>
</reference>
<comment type="similarity">
    <text evidence="5 16">Belongs to the aspartate-semialdehyde dehydrogenase family.</text>
</comment>
<dbReference type="GO" id="GO:0009088">
    <property type="term" value="P:threonine biosynthetic process"/>
    <property type="evidence" value="ECO:0007669"/>
    <property type="project" value="UniProtKB-UniRule"/>
</dbReference>
<keyword evidence="13 16" id="KW-0457">Lysine biosynthesis</keyword>
<dbReference type="UniPathway" id="UPA00050">
    <property type="reaction ID" value="UER00463"/>
</dbReference>
<dbReference type="KEGG" id="gbi:PG2T_09305"/>
<dbReference type="PANTHER" id="PTHR46278:SF2">
    <property type="entry name" value="ASPARTATE-SEMIALDEHYDE DEHYDROGENASE"/>
    <property type="match status" value="1"/>
</dbReference>
<feature type="binding site" evidence="16">
    <location>
        <position position="101"/>
    </location>
    <ligand>
        <name>phosphate</name>
        <dbReference type="ChEBI" id="CHEBI:43474"/>
    </ligand>
</feature>
<sequence length="341" mass="37015">MSRLYNVAVVGATGAVGETMLEVLAERNFPIGELYALASERSVGKMVTCGDRRLRVQDLATFDFSKAQIGLFSAGGSVSAEHAPRAAEAGCVVIDNTSHFRNDDDIPLVVPEVNPGDIADYRNRGIIANPNCSTIQMVVALKPLHDAARIRRINVATYQSVSGTGKKAIEELAGQTAALLNGKPIEPKVYPKQIAFNALPQIDSFQDNGYTREEMKMVWETRKILGDADIDVNPTCVRIPVFYGHSEVVHVEFERPISADEARALLTEAPGVQVIDERVPGGYPTAAEAAGQDWVFVGRIREDISHPCGLNLWVVSDNIRKGAATNSVQIAERLIADYLGD</sequence>
<dbReference type="PANTHER" id="PTHR46278">
    <property type="entry name" value="DEHYDROGENASE, PUTATIVE-RELATED"/>
    <property type="match status" value="1"/>
</dbReference>
<name>A0A1B1YUD8_9GAMM</name>
<dbReference type="CDD" id="cd02316">
    <property type="entry name" value="VcASADH2_like_N"/>
    <property type="match status" value="1"/>
</dbReference>
<evidence type="ECO:0000256" key="4">
    <source>
        <dbReference type="ARBA" id="ARBA00005097"/>
    </source>
</evidence>
<gene>
    <name evidence="16" type="primary">asd</name>
    <name evidence="19" type="ORF">PG2T_09305</name>
</gene>
<comment type="subunit">
    <text evidence="6 16">Homodimer.</text>
</comment>
<dbReference type="GO" id="GO:0009089">
    <property type="term" value="P:lysine biosynthetic process via diaminopimelate"/>
    <property type="evidence" value="ECO:0007669"/>
    <property type="project" value="UniProtKB-UniRule"/>
</dbReference>
<comment type="pathway">
    <text evidence="3 16">Amino-acid biosynthesis; L-lysine biosynthesis via DAP pathway; (S)-tetrahydrodipicolinate from L-aspartate: step 2/4.</text>
</comment>
<feature type="binding site" evidence="16">
    <location>
        <position position="238"/>
    </location>
    <ligand>
        <name>substrate</name>
    </ligand>
</feature>
<keyword evidence="12 16" id="KW-0560">Oxidoreductase</keyword>
<accession>A0A1B1YUD8</accession>
<dbReference type="AlphaFoldDB" id="A0A1B1YUD8"/>
<dbReference type="UniPathway" id="UPA00051">
    <property type="reaction ID" value="UER00464"/>
</dbReference>
<dbReference type="NCBIfam" id="NF011456">
    <property type="entry name" value="PRK14874.1"/>
    <property type="match status" value="1"/>
</dbReference>
<organism evidence="19 20">
    <name type="scientific">Immundisolibacter cernigliae</name>
    <dbReference type="NCBI Taxonomy" id="1810504"/>
    <lineage>
        <taxon>Bacteria</taxon>
        <taxon>Pseudomonadati</taxon>
        <taxon>Pseudomonadota</taxon>
        <taxon>Gammaproteobacteria</taxon>
        <taxon>Immundisolibacterales</taxon>
        <taxon>Immundisolibacteraceae</taxon>
        <taxon>Immundisolibacter</taxon>
    </lineage>
</organism>
<keyword evidence="11 16" id="KW-0220">Diaminopimelate biosynthesis</keyword>
<dbReference type="InterPro" id="IPR036291">
    <property type="entry name" value="NAD(P)-bd_dom_sf"/>
</dbReference>
<dbReference type="Pfam" id="PF02774">
    <property type="entry name" value="Semialdhyde_dhC"/>
    <property type="match status" value="1"/>
</dbReference>
<feature type="domain" description="Semialdehyde dehydrogenase NAD-binding" evidence="18">
    <location>
        <begin position="6"/>
        <end position="121"/>
    </location>
</feature>
<dbReference type="InterPro" id="IPR012080">
    <property type="entry name" value="Asp_semialdehyde_DH"/>
</dbReference>
<keyword evidence="8 16" id="KW-0028">Amino-acid biosynthesis</keyword>
<dbReference type="SUPFAM" id="SSF51735">
    <property type="entry name" value="NAD(P)-binding Rossmann-fold domains"/>
    <property type="match status" value="1"/>
</dbReference>
<dbReference type="EMBL" id="CP014671">
    <property type="protein sequence ID" value="ANX04352.1"/>
    <property type="molecule type" value="Genomic_DNA"/>
</dbReference>
<dbReference type="SMART" id="SM00859">
    <property type="entry name" value="Semialdhyde_dh"/>
    <property type="match status" value="1"/>
</dbReference>
<dbReference type="GO" id="GO:0019877">
    <property type="term" value="P:diaminopimelate biosynthetic process"/>
    <property type="evidence" value="ECO:0007669"/>
    <property type="project" value="UniProtKB-UniRule"/>
</dbReference>
<evidence type="ECO:0000256" key="13">
    <source>
        <dbReference type="ARBA" id="ARBA00023154"/>
    </source>
</evidence>
<dbReference type="HAMAP" id="MF_02121">
    <property type="entry name" value="ASADH"/>
    <property type="match status" value="1"/>
</dbReference>
<dbReference type="PIRSF" id="PIRSF000148">
    <property type="entry name" value="ASA_dh"/>
    <property type="match status" value="1"/>
</dbReference>
<dbReference type="NCBIfam" id="NF004224">
    <property type="entry name" value="PRK05671.1"/>
    <property type="match status" value="1"/>
</dbReference>
<dbReference type="Gene3D" id="3.40.50.720">
    <property type="entry name" value="NAD(P)-binding Rossmann-like Domain"/>
    <property type="match status" value="1"/>
</dbReference>
<dbReference type="GO" id="GO:0009097">
    <property type="term" value="P:isoleucine biosynthetic process"/>
    <property type="evidence" value="ECO:0007669"/>
    <property type="project" value="UniProtKB-UniRule"/>
</dbReference>
<feature type="active site" description="Acyl-thioester intermediate" evidence="16 17">
    <location>
        <position position="132"/>
    </location>
</feature>
<keyword evidence="10 16" id="KW-0521">NADP</keyword>
<evidence type="ECO:0000313" key="20">
    <source>
        <dbReference type="Proteomes" id="UP000092952"/>
    </source>
</evidence>
<dbReference type="UniPathway" id="UPA00034">
    <property type="reaction ID" value="UER00016"/>
</dbReference>
<dbReference type="GO" id="GO:0046983">
    <property type="term" value="F:protein dimerization activity"/>
    <property type="evidence" value="ECO:0007669"/>
    <property type="project" value="InterPro"/>
</dbReference>
<evidence type="ECO:0000313" key="19">
    <source>
        <dbReference type="EMBL" id="ANX04352.1"/>
    </source>
</evidence>
<dbReference type="GO" id="GO:0004073">
    <property type="term" value="F:aspartate-semialdehyde dehydrogenase activity"/>
    <property type="evidence" value="ECO:0007669"/>
    <property type="project" value="UniProtKB-UniRule"/>
</dbReference>
<evidence type="ECO:0000256" key="6">
    <source>
        <dbReference type="ARBA" id="ARBA00011738"/>
    </source>
</evidence>
<keyword evidence="20" id="KW-1185">Reference proteome</keyword>
<dbReference type="EC" id="1.2.1.11" evidence="7 16"/>
<evidence type="ECO:0000256" key="3">
    <source>
        <dbReference type="ARBA" id="ARBA00005076"/>
    </source>
</evidence>
<keyword evidence="9 16" id="KW-0791">Threonine biosynthesis</keyword>
<feature type="binding site" evidence="16">
    <location>
        <position position="159"/>
    </location>
    <ligand>
        <name>substrate</name>
    </ligand>
</feature>
<dbReference type="GO" id="GO:0071266">
    <property type="term" value="P:'de novo' L-methionine biosynthetic process"/>
    <property type="evidence" value="ECO:0007669"/>
    <property type="project" value="UniProtKB-UniRule"/>
</dbReference>
<dbReference type="InterPro" id="IPR000319">
    <property type="entry name" value="Asp-semialdehyde_DH_CS"/>
</dbReference>
<dbReference type="CDD" id="cd18131">
    <property type="entry name" value="ASADH_C_bac_euk_like"/>
    <property type="match status" value="1"/>
</dbReference>
<evidence type="ECO:0000256" key="17">
    <source>
        <dbReference type="PIRSR" id="PIRSR000148-1"/>
    </source>
</evidence>
<feature type="binding site" evidence="16">
    <location>
        <begin position="13"/>
        <end position="16"/>
    </location>
    <ligand>
        <name>NADP(+)</name>
        <dbReference type="ChEBI" id="CHEBI:58349"/>
    </ligand>
</feature>
<dbReference type="InterPro" id="IPR000534">
    <property type="entry name" value="Semialdehyde_DH_NAD-bd"/>
</dbReference>
<evidence type="ECO:0000256" key="5">
    <source>
        <dbReference type="ARBA" id="ARBA00010584"/>
    </source>
</evidence>
<evidence type="ECO:0000256" key="15">
    <source>
        <dbReference type="ARBA" id="ARBA00047891"/>
    </source>
</evidence>
<dbReference type="InterPro" id="IPR005986">
    <property type="entry name" value="Asp_semialdehyde_DH_beta"/>
</dbReference>
<dbReference type="FunCoup" id="A0A1B1YUD8">
    <property type="interactions" value="501"/>
</dbReference>
<evidence type="ECO:0000256" key="16">
    <source>
        <dbReference type="HAMAP-Rule" id="MF_02121"/>
    </source>
</evidence>
<feature type="binding site" evidence="16">
    <location>
        <begin position="41"/>
        <end position="42"/>
    </location>
    <ligand>
        <name>NADP(+)</name>
        <dbReference type="ChEBI" id="CHEBI:58349"/>
    </ligand>
</feature>
<dbReference type="InParanoid" id="A0A1B1YUD8"/>
<dbReference type="GO" id="GO:0051287">
    <property type="term" value="F:NAD binding"/>
    <property type="evidence" value="ECO:0007669"/>
    <property type="project" value="InterPro"/>
</dbReference>
<comment type="pathway">
    <text evidence="2 16">Amino-acid biosynthesis; L-methionine biosynthesis via de novo pathway; L-homoserine from L-aspartate: step 2/3.</text>
</comment>
<evidence type="ECO:0000256" key="8">
    <source>
        <dbReference type="ARBA" id="ARBA00022605"/>
    </source>
</evidence>
<evidence type="ECO:0000256" key="14">
    <source>
        <dbReference type="ARBA" id="ARBA00023167"/>
    </source>
</evidence>
<dbReference type="NCBIfam" id="TIGR01296">
    <property type="entry name" value="asd_B"/>
    <property type="match status" value="1"/>
</dbReference>
<dbReference type="InterPro" id="IPR012280">
    <property type="entry name" value="Semialdhyde_DH_dimer_dom"/>
</dbReference>
<evidence type="ECO:0000256" key="10">
    <source>
        <dbReference type="ARBA" id="ARBA00022857"/>
    </source>
</evidence>
<dbReference type="SUPFAM" id="SSF55347">
    <property type="entry name" value="Glyceraldehyde-3-phosphate dehydrogenase-like, C-terminal domain"/>
    <property type="match status" value="1"/>
</dbReference>
<evidence type="ECO:0000256" key="12">
    <source>
        <dbReference type="ARBA" id="ARBA00023002"/>
    </source>
</evidence>
<dbReference type="PROSITE" id="PS01103">
    <property type="entry name" value="ASD"/>
    <property type="match status" value="1"/>
</dbReference>
<evidence type="ECO:0000256" key="2">
    <source>
        <dbReference type="ARBA" id="ARBA00005021"/>
    </source>
</evidence>
<feature type="binding site" evidence="16">
    <location>
        <position position="184"/>
    </location>
    <ligand>
        <name>NADP(+)</name>
        <dbReference type="ChEBI" id="CHEBI:58349"/>
    </ligand>
</feature>
<dbReference type="NCBIfam" id="NF005957">
    <property type="entry name" value="PRK08040.1"/>
    <property type="match status" value="1"/>
</dbReference>
<evidence type="ECO:0000256" key="9">
    <source>
        <dbReference type="ARBA" id="ARBA00022697"/>
    </source>
</evidence>
<dbReference type="OrthoDB" id="9805684at2"/>
<comment type="catalytic activity">
    <reaction evidence="15 16">
        <text>L-aspartate 4-semialdehyde + phosphate + NADP(+) = 4-phospho-L-aspartate + NADPH + H(+)</text>
        <dbReference type="Rhea" id="RHEA:24284"/>
        <dbReference type="ChEBI" id="CHEBI:15378"/>
        <dbReference type="ChEBI" id="CHEBI:43474"/>
        <dbReference type="ChEBI" id="CHEBI:57535"/>
        <dbReference type="ChEBI" id="CHEBI:57783"/>
        <dbReference type="ChEBI" id="CHEBI:58349"/>
        <dbReference type="ChEBI" id="CHEBI:537519"/>
        <dbReference type="EC" id="1.2.1.11"/>
    </reaction>
</comment>
<feature type="binding site" evidence="16">
    <location>
        <position position="318"/>
    </location>
    <ligand>
        <name>NADP(+)</name>
        <dbReference type="ChEBI" id="CHEBI:58349"/>
    </ligand>
</feature>
<keyword evidence="14 16" id="KW-0486">Methionine biosynthesis</keyword>
<comment type="pathway">
    <text evidence="4 16">Amino-acid biosynthesis; L-threonine biosynthesis; L-threonine from L-aspartate: step 2/5.</text>
</comment>
<comment type="function">
    <text evidence="1 16">Catalyzes the NADPH-dependent formation of L-aspartate-semialdehyde (L-ASA) by the reductive dephosphorylation of L-aspartyl-4-phosphate.</text>
</comment>
<dbReference type="STRING" id="1810504.PG2T_09305"/>
<feature type="active site" description="Proton acceptor" evidence="16 17">
    <location>
        <position position="245"/>
    </location>
</feature>
<dbReference type="Pfam" id="PF01118">
    <property type="entry name" value="Semialdhyde_dh"/>
    <property type="match status" value="1"/>
</dbReference>
<dbReference type="RefSeq" id="WP_068804467.1">
    <property type="nucleotide sequence ID" value="NZ_CP014671.1"/>
</dbReference>
<evidence type="ECO:0000259" key="18">
    <source>
        <dbReference type="SMART" id="SM00859"/>
    </source>
</evidence>
<feature type="binding site" evidence="16">
    <location>
        <begin position="162"/>
        <end position="163"/>
    </location>
    <ligand>
        <name>NADP(+)</name>
        <dbReference type="ChEBI" id="CHEBI:58349"/>
    </ligand>
</feature>
<evidence type="ECO:0000256" key="11">
    <source>
        <dbReference type="ARBA" id="ARBA00022915"/>
    </source>
</evidence>
<proteinExistence type="inferred from homology"/>
<dbReference type="GO" id="GO:0050661">
    <property type="term" value="F:NADP binding"/>
    <property type="evidence" value="ECO:0007669"/>
    <property type="project" value="UniProtKB-UniRule"/>
</dbReference>
<dbReference type="Proteomes" id="UP000092952">
    <property type="component" value="Chromosome"/>
</dbReference>
<dbReference type="Gene3D" id="3.30.360.10">
    <property type="entry name" value="Dihydrodipicolinate Reductase, domain 2"/>
    <property type="match status" value="1"/>
</dbReference>